<accession>A0A9X2NNY2</accession>
<dbReference type="RefSeq" id="WP_257927227.1">
    <property type="nucleotide sequence ID" value="NZ_JAMXQV010000051.1"/>
</dbReference>
<dbReference type="AlphaFoldDB" id="A0A9X2NNY2"/>
<dbReference type="EMBL" id="JAMXQV010000051">
    <property type="protein sequence ID" value="MCR6490655.1"/>
    <property type="molecule type" value="Genomic_DNA"/>
</dbReference>
<dbReference type="Proteomes" id="UP001144096">
    <property type="component" value="Unassembled WGS sequence"/>
</dbReference>
<evidence type="ECO:0000313" key="1">
    <source>
        <dbReference type="EMBL" id="MCR6490655.1"/>
    </source>
</evidence>
<comment type="caution">
    <text evidence="1">The sequence shown here is derived from an EMBL/GenBank/DDBJ whole genome shotgun (WGS) entry which is preliminary data.</text>
</comment>
<reference evidence="1" key="1">
    <citation type="submission" date="2022-06" db="EMBL/GenBank/DDBJ databases">
        <title>Amycolatopsis iheyaensis sp. nov., a new species of the genus Amycolatopsis isolated from soil in Iheya island, Japan.</title>
        <authorList>
            <person name="Ngamcharungchit C."/>
            <person name="Kanto H."/>
            <person name="Take A."/>
            <person name="Intra B."/>
            <person name="Matsumoto A."/>
            <person name="Panbangred W."/>
            <person name="Inahashi Y."/>
        </authorList>
    </citation>
    <scope>NUCLEOTIDE SEQUENCE</scope>
    <source>
        <strain evidence="1">OK19-0408</strain>
    </source>
</reference>
<evidence type="ECO:0000313" key="2">
    <source>
        <dbReference type="Proteomes" id="UP001144096"/>
    </source>
</evidence>
<gene>
    <name evidence="1" type="ORF">M8542_48440</name>
</gene>
<sequence length="120" mass="13553">MDEVFEPCRRCVRPLRWRASIKLVTDDGETFACVVESEHTSQGAARAWVERRLPDAVCPSWMRVAGRHDPMRVFGSVVRGRASAGPLLTTWECQSTAPVWRATCVDGVVRWRRCPGEAPR</sequence>
<name>A0A9X2NNY2_9PSEU</name>
<protein>
    <submittedName>
        <fullName evidence="1">Uncharacterized protein</fullName>
    </submittedName>
</protein>
<organism evidence="1 2">
    <name type="scientific">Amycolatopsis iheyensis</name>
    <dbReference type="NCBI Taxonomy" id="2945988"/>
    <lineage>
        <taxon>Bacteria</taxon>
        <taxon>Bacillati</taxon>
        <taxon>Actinomycetota</taxon>
        <taxon>Actinomycetes</taxon>
        <taxon>Pseudonocardiales</taxon>
        <taxon>Pseudonocardiaceae</taxon>
        <taxon>Amycolatopsis</taxon>
    </lineage>
</organism>
<keyword evidence="2" id="KW-1185">Reference proteome</keyword>
<proteinExistence type="predicted"/>